<keyword evidence="1" id="KW-0812">Transmembrane</keyword>
<gene>
    <name evidence="2" type="ORF">EYC80_006939</name>
</gene>
<feature type="transmembrane region" description="Helical" evidence="1">
    <location>
        <begin position="45"/>
        <end position="65"/>
    </location>
</feature>
<reference evidence="2 3" key="1">
    <citation type="submission" date="2019-06" db="EMBL/GenBank/DDBJ databases">
        <title>Genome Sequence of the Brown Rot Fungal Pathogen Monilinia laxa.</title>
        <authorList>
            <person name="De Miccolis Angelini R.M."/>
            <person name="Landi L."/>
            <person name="Abate D."/>
            <person name="Pollastro S."/>
            <person name="Romanazzi G."/>
            <person name="Faretra F."/>
        </authorList>
    </citation>
    <scope>NUCLEOTIDE SEQUENCE [LARGE SCALE GENOMIC DNA]</scope>
    <source>
        <strain evidence="2 3">Mlax316</strain>
    </source>
</reference>
<dbReference type="AlphaFoldDB" id="A0A5N6JZP1"/>
<keyword evidence="1" id="KW-1133">Transmembrane helix</keyword>
<proteinExistence type="predicted"/>
<sequence length="88" mass="10237">MIEGSISREIGARAPTKQSLSRVQHLSFFQHLYFHPSQFSSSTTLIITIYLLIHLFCLDFLDFLLTISARRTTTKIDLRDQLHLEQQT</sequence>
<comment type="caution">
    <text evidence="2">The sequence shown here is derived from an EMBL/GenBank/DDBJ whole genome shotgun (WGS) entry which is preliminary data.</text>
</comment>
<evidence type="ECO:0000313" key="2">
    <source>
        <dbReference type="EMBL" id="KAB8294990.1"/>
    </source>
</evidence>
<accession>A0A5N6JZP1</accession>
<protein>
    <submittedName>
        <fullName evidence="2">Uncharacterized protein</fullName>
    </submittedName>
</protein>
<evidence type="ECO:0000256" key="1">
    <source>
        <dbReference type="SAM" id="Phobius"/>
    </source>
</evidence>
<dbReference type="EMBL" id="VIGI01000010">
    <property type="protein sequence ID" value="KAB8294990.1"/>
    <property type="molecule type" value="Genomic_DNA"/>
</dbReference>
<keyword evidence="3" id="KW-1185">Reference proteome</keyword>
<dbReference type="Proteomes" id="UP000326757">
    <property type="component" value="Unassembled WGS sequence"/>
</dbReference>
<keyword evidence="1" id="KW-0472">Membrane</keyword>
<evidence type="ECO:0000313" key="3">
    <source>
        <dbReference type="Proteomes" id="UP000326757"/>
    </source>
</evidence>
<name>A0A5N6JZP1_MONLA</name>
<organism evidence="2 3">
    <name type="scientific">Monilinia laxa</name>
    <name type="common">Brown rot fungus</name>
    <name type="synonym">Sclerotinia laxa</name>
    <dbReference type="NCBI Taxonomy" id="61186"/>
    <lineage>
        <taxon>Eukaryota</taxon>
        <taxon>Fungi</taxon>
        <taxon>Dikarya</taxon>
        <taxon>Ascomycota</taxon>
        <taxon>Pezizomycotina</taxon>
        <taxon>Leotiomycetes</taxon>
        <taxon>Helotiales</taxon>
        <taxon>Sclerotiniaceae</taxon>
        <taxon>Monilinia</taxon>
    </lineage>
</organism>